<evidence type="ECO:0000313" key="2">
    <source>
        <dbReference type="EMBL" id="EKS37757.1"/>
    </source>
</evidence>
<dbReference type="OrthoDB" id="7330655at2"/>
<organism evidence="2 3">
    <name type="scientific">Afipia clevelandensis ATCC 49720</name>
    <dbReference type="NCBI Taxonomy" id="883079"/>
    <lineage>
        <taxon>Bacteria</taxon>
        <taxon>Pseudomonadati</taxon>
        <taxon>Pseudomonadota</taxon>
        <taxon>Alphaproteobacteria</taxon>
        <taxon>Hyphomicrobiales</taxon>
        <taxon>Nitrobacteraceae</taxon>
        <taxon>Afipia</taxon>
    </lineage>
</organism>
<evidence type="ECO:0000313" key="3">
    <source>
        <dbReference type="Proteomes" id="UP000001095"/>
    </source>
</evidence>
<dbReference type="EMBL" id="AGWY01000007">
    <property type="protein sequence ID" value="EKS37757.1"/>
    <property type="molecule type" value="Genomic_DNA"/>
</dbReference>
<dbReference type="PATRIC" id="fig|883079.3.peg.1741"/>
<proteinExistence type="predicted"/>
<dbReference type="AlphaFoldDB" id="K8P5D4"/>
<keyword evidence="3" id="KW-1185">Reference proteome</keyword>
<dbReference type="RefSeq" id="WP_002712573.1">
    <property type="nucleotide sequence ID" value="NZ_KB375281.1"/>
</dbReference>
<accession>K8P5D4</accession>
<gene>
    <name evidence="2" type="ORF">HMPREF9696_01707</name>
</gene>
<feature type="compositionally biased region" description="Polar residues" evidence="1">
    <location>
        <begin position="330"/>
        <end position="342"/>
    </location>
</feature>
<feature type="compositionally biased region" description="Basic and acidic residues" evidence="1">
    <location>
        <begin position="83"/>
        <end position="105"/>
    </location>
</feature>
<feature type="region of interest" description="Disordered" evidence="1">
    <location>
        <begin position="323"/>
        <end position="342"/>
    </location>
</feature>
<protein>
    <submittedName>
        <fullName evidence="2">Uncharacterized protein</fullName>
    </submittedName>
</protein>
<name>K8P5D4_9BRAD</name>
<feature type="region of interest" description="Disordered" evidence="1">
    <location>
        <begin position="78"/>
        <end position="105"/>
    </location>
</feature>
<dbReference type="Proteomes" id="UP000001095">
    <property type="component" value="Unassembled WGS sequence"/>
</dbReference>
<sequence>MAIAPLQIPGYATPQSLDFSSLANLGQVYKKAEADRGLRDAFANGVPTDAQGLAQLGAQVGAYNPQLGLSLAQLGMTAGQRQQEQERQARLDQRQTSRDAVDDRFREESLRLQKAAAARANEDKPLIKEVTDPNTGATSFVRINPRTGELSPLGSPMPASQPNNPFGGGKFNEGQGKAAGFTDRMLQSEGILSGVGDKPGVQDQGSGLAGAWGGAMEAAGNAPYVGGVVGALTNNLKGADRQKYEQAKRDFINAQLRRESGAAISPSEFDSANKQYFPSVGDSAEVIAQKAANRRAAVEAMGREGGPSYKPKYTFDESGRVVPYGKKPSGNVTSSGVKWSIE</sequence>
<dbReference type="HOGENOM" id="CLU_810475_0_0_5"/>
<comment type="caution">
    <text evidence="2">The sequence shown here is derived from an EMBL/GenBank/DDBJ whole genome shotgun (WGS) entry which is preliminary data.</text>
</comment>
<reference evidence="2 3" key="1">
    <citation type="submission" date="2012-04" db="EMBL/GenBank/DDBJ databases">
        <title>The Genome Sequence of Afipia clevelandensis ATCC 49720.</title>
        <authorList>
            <consortium name="The Broad Institute Genome Sequencing Platform"/>
            <person name="Earl A."/>
            <person name="Ward D."/>
            <person name="Feldgarden M."/>
            <person name="Gevers D."/>
            <person name="Huys G."/>
            <person name="Walker B."/>
            <person name="Young S.K."/>
            <person name="Zeng Q."/>
            <person name="Gargeya S."/>
            <person name="Fitzgerald M."/>
            <person name="Haas B."/>
            <person name="Abouelleil A."/>
            <person name="Alvarado L."/>
            <person name="Arachchi H.M."/>
            <person name="Berlin A."/>
            <person name="Chapman S.B."/>
            <person name="Goldberg J."/>
            <person name="Griggs A."/>
            <person name="Gujja S."/>
            <person name="Hansen M."/>
            <person name="Howarth C."/>
            <person name="Imamovic A."/>
            <person name="Larimer J."/>
            <person name="McCowen C."/>
            <person name="Montmayeur A."/>
            <person name="Murphy C."/>
            <person name="Neiman D."/>
            <person name="Pearson M."/>
            <person name="Priest M."/>
            <person name="Roberts A."/>
            <person name="Saif S."/>
            <person name="Shea T."/>
            <person name="Sisk P."/>
            <person name="Sykes S."/>
            <person name="Wortman J."/>
            <person name="Nusbaum C."/>
            <person name="Birren B."/>
        </authorList>
    </citation>
    <scope>NUCLEOTIDE SEQUENCE [LARGE SCALE GENOMIC DNA]</scope>
    <source>
        <strain evidence="2 3">ATCC 49720</strain>
    </source>
</reference>
<evidence type="ECO:0000256" key="1">
    <source>
        <dbReference type="SAM" id="MobiDB-lite"/>
    </source>
</evidence>